<dbReference type="OrthoDB" id="680421at2"/>
<dbReference type="SUPFAM" id="SSF51206">
    <property type="entry name" value="cAMP-binding domain-like"/>
    <property type="match status" value="1"/>
</dbReference>
<dbReference type="AlphaFoldDB" id="A0A2T0S5E0"/>
<dbReference type="Proteomes" id="UP000238375">
    <property type="component" value="Unassembled WGS sequence"/>
</dbReference>
<reference evidence="1 2" key="1">
    <citation type="submission" date="2018-03" db="EMBL/GenBank/DDBJ databases">
        <title>Genomic Encyclopedia of Archaeal and Bacterial Type Strains, Phase II (KMG-II): from individual species to whole genera.</title>
        <authorList>
            <person name="Goeker M."/>
        </authorList>
    </citation>
    <scope>NUCLEOTIDE SEQUENCE [LARGE SCALE GENOMIC DNA]</scope>
    <source>
        <strain evidence="1 2">DSM 28354</strain>
    </source>
</reference>
<dbReference type="EMBL" id="PVTE01000028">
    <property type="protein sequence ID" value="PRY28620.1"/>
    <property type="molecule type" value="Genomic_DNA"/>
</dbReference>
<dbReference type="InterPro" id="IPR018490">
    <property type="entry name" value="cNMP-bd_dom_sf"/>
</dbReference>
<dbReference type="RefSeq" id="WP_106140258.1">
    <property type="nucleotide sequence ID" value="NZ_PVTE01000028.1"/>
</dbReference>
<gene>
    <name evidence="1" type="ORF">CLV58_12837</name>
</gene>
<dbReference type="InterPro" id="IPR014710">
    <property type="entry name" value="RmlC-like_jellyroll"/>
</dbReference>
<sequence>MELITFLKQRITLTGDMEQILENAIVRETFGKHHKLLPINNRSQTIFFFESGLARTFYLREDGKDVTHSFHKENAFTAPIENIFYKGPSPFGIELIQPSVVRSIDYREMERFIDQYSELERLIRFLLIDIIKGFSDRLYALQFQSAQERYRSLMEEHPDILQQAPLGQIASYLGITQQTLSVIRSQRM</sequence>
<proteinExistence type="predicted"/>
<organism evidence="1 2">
    <name type="scientific">Spirosoma oryzae</name>
    <dbReference type="NCBI Taxonomy" id="1469603"/>
    <lineage>
        <taxon>Bacteria</taxon>
        <taxon>Pseudomonadati</taxon>
        <taxon>Bacteroidota</taxon>
        <taxon>Cytophagia</taxon>
        <taxon>Cytophagales</taxon>
        <taxon>Cytophagaceae</taxon>
        <taxon>Spirosoma</taxon>
    </lineage>
</organism>
<evidence type="ECO:0000313" key="1">
    <source>
        <dbReference type="EMBL" id="PRY28620.1"/>
    </source>
</evidence>
<keyword evidence="2" id="KW-1185">Reference proteome</keyword>
<accession>A0A2T0S5E0</accession>
<comment type="caution">
    <text evidence="1">The sequence shown here is derived from an EMBL/GenBank/DDBJ whole genome shotgun (WGS) entry which is preliminary data.</text>
</comment>
<protein>
    <submittedName>
        <fullName evidence="1">CRP-like cAMP-binding protein</fullName>
    </submittedName>
</protein>
<name>A0A2T0S5E0_9BACT</name>
<dbReference type="Gene3D" id="2.60.120.10">
    <property type="entry name" value="Jelly Rolls"/>
    <property type="match status" value="1"/>
</dbReference>
<evidence type="ECO:0000313" key="2">
    <source>
        <dbReference type="Proteomes" id="UP000238375"/>
    </source>
</evidence>